<feature type="region of interest" description="Disordered" evidence="1">
    <location>
        <begin position="49"/>
        <end position="77"/>
    </location>
</feature>
<evidence type="ECO:0000256" key="1">
    <source>
        <dbReference type="SAM" id="MobiDB-lite"/>
    </source>
</evidence>
<sequence>MPNAPARDTPFTPRLSASDAKREAIYNAAQEIIDKEAAARDAKIARLREARMKQEAEQSSAPRKAASHRATAAGAAA</sequence>
<evidence type="ECO:0000313" key="2">
    <source>
        <dbReference type="EMBL" id="MCK0197822.1"/>
    </source>
</evidence>
<accession>A0ABT0DDJ3</accession>
<proteinExistence type="predicted"/>
<dbReference type="Proteomes" id="UP001203284">
    <property type="component" value="Unassembled WGS sequence"/>
</dbReference>
<comment type="caution">
    <text evidence="2">The sequence shown here is derived from an EMBL/GenBank/DDBJ whole genome shotgun (WGS) entry which is preliminary data.</text>
</comment>
<dbReference type="RefSeq" id="WP_247029709.1">
    <property type="nucleotide sequence ID" value="NZ_JALKCH010000007.1"/>
</dbReference>
<organism evidence="2 3">
    <name type="scientific">Ancylobacter crimeensis</name>
    <dbReference type="NCBI Taxonomy" id="2579147"/>
    <lineage>
        <taxon>Bacteria</taxon>
        <taxon>Pseudomonadati</taxon>
        <taxon>Pseudomonadota</taxon>
        <taxon>Alphaproteobacteria</taxon>
        <taxon>Hyphomicrobiales</taxon>
        <taxon>Xanthobacteraceae</taxon>
        <taxon>Ancylobacter</taxon>
    </lineage>
</organism>
<protein>
    <submittedName>
        <fullName evidence="2">Uncharacterized protein</fullName>
    </submittedName>
</protein>
<reference evidence="2 3" key="1">
    <citation type="submission" date="2022-04" db="EMBL/GenBank/DDBJ databases">
        <authorList>
            <person name="Grouzdev D.S."/>
            <person name="Pantiukh K.S."/>
            <person name="Krutkina M.S."/>
        </authorList>
    </citation>
    <scope>NUCLEOTIDE SEQUENCE [LARGE SCALE GENOMIC DNA]</scope>
    <source>
        <strain evidence="2 3">6x-1</strain>
    </source>
</reference>
<feature type="compositionally biased region" description="Low complexity" evidence="1">
    <location>
        <begin position="61"/>
        <end position="77"/>
    </location>
</feature>
<keyword evidence="3" id="KW-1185">Reference proteome</keyword>
<gene>
    <name evidence="2" type="ORF">MWN34_12975</name>
</gene>
<name>A0ABT0DDJ3_9HYPH</name>
<evidence type="ECO:0000313" key="3">
    <source>
        <dbReference type="Proteomes" id="UP001203284"/>
    </source>
</evidence>
<dbReference type="EMBL" id="JALKCH010000007">
    <property type="protein sequence ID" value="MCK0197822.1"/>
    <property type="molecule type" value="Genomic_DNA"/>
</dbReference>